<evidence type="ECO:0000313" key="5">
    <source>
        <dbReference type="EMBL" id="GBG26371.1"/>
    </source>
</evidence>
<name>A0A2R5GDU0_9STRA</name>
<dbReference type="SMART" id="SM00368">
    <property type="entry name" value="LRR_RI"/>
    <property type="match status" value="2"/>
</dbReference>
<dbReference type="GO" id="GO:0005856">
    <property type="term" value="C:cytoskeleton"/>
    <property type="evidence" value="ECO:0007669"/>
    <property type="project" value="UniProtKB-SubCell"/>
</dbReference>
<dbReference type="InParanoid" id="A0A2R5GDU0"/>
<feature type="region of interest" description="Disordered" evidence="4">
    <location>
        <begin position="1"/>
        <end position="23"/>
    </location>
</feature>
<evidence type="ECO:0000313" key="6">
    <source>
        <dbReference type="Proteomes" id="UP000241890"/>
    </source>
</evidence>
<reference evidence="5 6" key="1">
    <citation type="submission" date="2017-12" db="EMBL/GenBank/DDBJ databases">
        <title>Sequencing, de novo assembly and annotation of complete genome of a new Thraustochytrid species, strain FCC1311.</title>
        <authorList>
            <person name="Sedici K."/>
            <person name="Godart F."/>
            <person name="Aiese Cigliano R."/>
            <person name="Sanseverino W."/>
            <person name="Barakat M."/>
            <person name="Ortet P."/>
            <person name="Marechal E."/>
            <person name="Cagnac O."/>
            <person name="Amato A."/>
        </authorList>
    </citation>
    <scope>NUCLEOTIDE SEQUENCE [LARGE SCALE GENOMIC DNA]</scope>
</reference>
<evidence type="ECO:0000256" key="2">
    <source>
        <dbReference type="ARBA" id="ARBA00022490"/>
    </source>
</evidence>
<evidence type="ECO:0000256" key="3">
    <source>
        <dbReference type="ARBA" id="ARBA00023212"/>
    </source>
</evidence>
<feature type="region of interest" description="Disordered" evidence="4">
    <location>
        <begin position="198"/>
        <end position="227"/>
    </location>
</feature>
<keyword evidence="3" id="KW-0206">Cytoskeleton</keyword>
<comment type="caution">
    <text evidence="5">The sequence shown here is derived from an EMBL/GenBank/DDBJ whole genome shotgun (WGS) entry which is preliminary data.</text>
</comment>
<dbReference type="PANTHER" id="PTHR24107:SF23">
    <property type="entry name" value="FLAGELLAR MEMBER 5"/>
    <property type="match status" value="1"/>
</dbReference>
<dbReference type="EMBL" id="BEYU01000020">
    <property type="protein sequence ID" value="GBG26371.1"/>
    <property type="molecule type" value="Genomic_DNA"/>
</dbReference>
<dbReference type="AlphaFoldDB" id="A0A2R5GDU0"/>
<dbReference type="OrthoDB" id="120976at2759"/>
<comment type="subcellular location">
    <subcellularLocation>
        <location evidence="1">Cytoplasm</location>
        <location evidence="1">Cytoskeleton</location>
    </subcellularLocation>
</comment>
<sequence length="373" mass="41155">MEPTAAKAPLPPRQSKTKSKTGADFSYSEKDLLPLVSNELQTRMRKLSLVETTREMAHVTQVKAYGEAFVSKARAPKHNGQEVQKLAFSLRFEICWFGRVFLGTSTLGSASGKVKIGEVDFENVDKPETWQVETKLDVESVPGVPASAAAATIPELSDVEVLLRKLVKEQGQAKLVELIGTEVTRMLIKREILASQERKVSEDTSEEARQDTSGDGADDPASMSENSCDDLRRQMLGKDYLRIIDGEDASAFKETSWALRICTIHDRDVPALCAKLAENTGLQTLDLYFNYIGDEGLDALASALIGHKELKRIDLRRNRIGDLGLQSLMARLGAGHLPSLTEIDLRENEAITNLGRTMISALKLMRPNTKVTL</sequence>
<feature type="compositionally biased region" description="Basic and acidic residues" evidence="4">
    <location>
        <begin position="198"/>
        <end position="212"/>
    </location>
</feature>
<dbReference type="PANTHER" id="PTHR24107">
    <property type="entry name" value="YNEIN REGULATORY COMPLEX SUBUNIT 5"/>
    <property type="match status" value="1"/>
</dbReference>
<protein>
    <submittedName>
        <fullName evidence="5">Nucleotide-binding oligomerization domain-containing protein 2</fullName>
    </submittedName>
</protein>
<proteinExistence type="predicted"/>
<dbReference type="InterPro" id="IPR001611">
    <property type="entry name" value="Leu-rich_rpt"/>
</dbReference>
<evidence type="ECO:0000256" key="1">
    <source>
        <dbReference type="ARBA" id="ARBA00004245"/>
    </source>
</evidence>
<dbReference type="InterPro" id="IPR052410">
    <property type="entry name" value="DRC5"/>
</dbReference>
<dbReference type="Proteomes" id="UP000241890">
    <property type="component" value="Unassembled WGS sequence"/>
</dbReference>
<organism evidence="5 6">
    <name type="scientific">Hondaea fermentalgiana</name>
    <dbReference type="NCBI Taxonomy" id="2315210"/>
    <lineage>
        <taxon>Eukaryota</taxon>
        <taxon>Sar</taxon>
        <taxon>Stramenopiles</taxon>
        <taxon>Bigyra</taxon>
        <taxon>Labyrinthulomycetes</taxon>
        <taxon>Thraustochytrida</taxon>
        <taxon>Thraustochytriidae</taxon>
        <taxon>Hondaea</taxon>
    </lineage>
</organism>
<evidence type="ECO:0000256" key="4">
    <source>
        <dbReference type="SAM" id="MobiDB-lite"/>
    </source>
</evidence>
<accession>A0A2R5GDU0</accession>
<gene>
    <name evidence="5" type="ORF">FCC1311_025922</name>
</gene>
<dbReference type="SUPFAM" id="SSF52047">
    <property type="entry name" value="RNI-like"/>
    <property type="match status" value="1"/>
</dbReference>
<keyword evidence="2" id="KW-0963">Cytoplasm</keyword>
<dbReference type="Gene3D" id="3.80.10.10">
    <property type="entry name" value="Ribonuclease Inhibitor"/>
    <property type="match status" value="1"/>
</dbReference>
<keyword evidence="6" id="KW-1185">Reference proteome</keyword>
<dbReference type="InterPro" id="IPR032675">
    <property type="entry name" value="LRR_dom_sf"/>
</dbReference>
<dbReference type="Pfam" id="PF13516">
    <property type="entry name" value="LRR_6"/>
    <property type="match status" value="3"/>
</dbReference>